<protein>
    <recommendedName>
        <fullName evidence="16">DNA polymerase IV</fullName>
        <shortName evidence="16">Pol IV</shortName>
        <ecNumber evidence="16">2.7.7.7</ecNumber>
    </recommendedName>
</protein>
<evidence type="ECO:0000256" key="9">
    <source>
        <dbReference type="ARBA" id="ARBA00022723"/>
    </source>
</evidence>
<keyword evidence="13 16" id="KW-0238">DNA-binding</keyword>
<keyword evidence="4 16" id="KW-0515">Mutator protein</keyword>
<dbReference type="GO" id="GO:0005829">
    <property type="term" value="C:cytosol"/>
    <property type="evidence" value="ECO:0007669"/>
    <property type="project" value="TreeGrafter"/>
</dbReference>
<feature type="site" description="Substrate discrimination" evidence="16">
    <location>
        <position position="17"/>
    </location>
</feature>
<dbReference type="Gene3D" id="3.40.1170.60">
    <property type="match status" value="1"/>
</dbReference>
<feature type="binding site" evidence="16">
    <location>
        <position position="12"/>
    </location>
    <ligand>
        <name>Mg(2+)</name>
        <dbReference type="ChEBI" id="CHEBI:18420"/>
    </ligand>
</feature>
<evidence type="ECO:0000256" key="11">
    <source>
        <dbReference type="ARBA" id="ARBA00022842"/>
    </source>
</evidence>
<dbReference type="Pfam" id="PF11799">
    <property type="entry name" value="IMS_C"/>
    <property type="match status" value="1"/>
</dbReference>
<feature type="domain" description="UmuC" evidence="17">
    <location>
        <begin position="8"/>
        <end position="186"/>
    </location>
</feature>
<evidence type="ECO:0000256" key="4">
    <source>
        <dbReference type="ARBA" id="ARBA00022457"/>
    </source>
</evidence>
<evidence type="ECO:0000259" key="17">
    <source>
        <dbReference type="PROSITE" id="PS50173"/>
    </source>
</evidence>
<dbReference type="GO" id="GO:0009432">
    <property type="term" value="P:SOS response"/>
    <property type="evidence" value="ECO:0007669"/>
    <property type="project" value="TreeGrafter"/>
</dbReference>
<comment type="similarity">
    <text evidence="2 16">Belongs to the DNA polymerase type-Y family.</text>
</comment>
<comment type="subunit">
    <text evidence="3 16">Monomer.</text>
</comment>
<evidence type="ECO:0000256" key="13">
    <source>
        <dbReference type="ARBA" id="ARBA00023125"/>
    </source>
</evidence>
<dbReference type="GO" id="GO:0000287">
    <property type="term" value="F:magnesium ion binding"/>
    <property type="evidence" value="ECO:0007669"/>
    <property type="project" value="UniProtKB-UniRule"/>
</dbReference>
<evidence type="ECO:0000256" key="3">
    <source>
        <dbReference type="ARBA" id="ARBA00011245"/>
    </source>
</evidence>
<dbReference type="AlphaFoldDB" id="A0A1V9EYC3"/>
<dbReference type="SUPFAM" id="SSF56672">
    <property type="entry name" value="DNA/RNA polymerases"/>
    <property type="match status" value="1"/>
</dbReference>
<dbReference type="FunFam" id="3.30.1490.100:FF:000004">
    <property type="entry name" value="DNA polymerase IV"/>
    <property type="match status" value="1"/>
</dbReference>
<feature type="binding site" evidence="16">
    <location>
        <position position="105"/>
    </location>
    <ligand>
        <name>Mg(2+)</name>
        <dbReference type="ChEBI" id="CHEBI:18420"/>
    </ligand>
</feature>
<evidence type="ECO:0000313" key="19">
    <source>
        <dbReference type="Proteomes" id="UP000192610"/>
    </source>
</evidence>
<dbReference type="SUPFAM" id="SSF100879">
    <property type="entry name" value="Lesion bypass DNA polymerase (Y-family), little finger domain"/>
    <property type="match status" value="1"/>
</dbReference>
<dbReference type="Pfam" id="PF00817">
    <property type="entry name" value="IMS"/>
    <property type="match status" value="1"/>
</dbReference>
<dbReference type="InterPro" id="IPR053848">
    <property type="entry name" value="IMS_HHH_1"/>
</dbReference>
<evidence type="ECO:0000256" key="12">
    <source>
        <dbReference type="ARBA" id="ARBA00022932"/>
    </source>
</evidence>
<dbReference type="Pfam" id="PF21999">
    <property type="entry name" value="IMS_HHH_1"/>
    <property type="match status" value="1"/>
</dbReference>
<keyword evidence="9 16" id="KW-0479">Metal-binding</keyword>
<keyword evidence="19" id="KW-1185">Reference proteome</keyword>
<dbReference type="InterPro" id="IPR050116">
    <property type="entry name" value="DNA_polymerase-Y"/>
</dbReference>
<dbReference type="GO" id="GO:0042276">
    <property type="term" value="P:error-prone translesion synthesis"/>
    <property type="evidence" value="ECO:0007669"/>
    <property type="project" value="TreeGrafter"/>
</dbReference>
<keyword evidence="10 16" id="KW-0227">DNA damage</keyword>
<organism evidence="18 19">
    <name type="scientific">Niastella yeongjuensis</name>
    <dbReference type="NCBI Taxonomy" id="354355"/>
    <lineage>
        <taxon>Bacteria</taxon>
        <taxon>Pseudomonadati</taxon>
        <taxon>Bacteroidota</taxon>
        <taxon>Chitinophagia</taxon>
        <taxon>Chitinophagales</taxon>
        <taxon>Chitinophagaceae</taxon>
        <taxon>Niastella</taxon>
    </lineage>
</organism>
<sequence>MSIPQRIIAHFDLDAFFVSVECLNNPSLKGLPLIVGGRERGVVAACSYEARKYGIHSAMPMKTALRLCPHATVVKGTRGEYSRFSRWVTEIIAAKAPLFEKASIDEFYLDLTGMDKYFNPYQWTIDLRQEIIDKTGLPISFGLAANKMVAKIATDEAKPNGYLHIAFGREKEFLAPLKVNKIPGVGDSTFQSLRDLGIETIEQLAAFPGEMLEKRFGKYGADLWHKAHGIHQGEVIPYHEAKSISTESTFEENILDTDRLMNELVRMTERVAYELRQDNKMAGCIAVKIRYPDFETTSRQTSIVYTFYDDELIPKAKDLFHKLYRKGQPVRLLGVRLSELVDEAVQTNLFSDVEKKTELYKAIDDVKNRFGSKSLTKAAGK</sequence>
<keyword evidence="8 16" id="KW-0235">DNA replication</keyword>
<evidence type="ECO:0000256" key="15">
    <source>
        <dbReference type="ARBA" id="ARBA00049244"/>
    </source>
</evidence>
<comment type="function">
    <text evidence="16">Poorly processive, error-prone DNA polymerase involved in untargeted mutagenesis. Copies undamaged DNA at stalled replication forks, which arise in vivo from mismatched or misaligned primer ends. These misaligned primers can be extended by PolIV. Exhibits no 3'-5' exonuclease (proofreading) activity. May be involved in translesional synthesis, in conjunction with the beta clamp from PolIII.</text>
</comment>
<evidence type="ECO:0000256" key="8">
    <source>
        <dbReference type="ARBA" id="ARBA00022705"/>
    </source>
</evidence>
<dbReference type="GO" id="GO:0006261">
    <property type="term" value="P:DNA-templated DNA replication"/>
    <property type="evidence" value="ECO:0007669"/>
    <property type="project" value="UniProtKB-UniRule"/>
</dbReference>
<comment type="caution">
    <text evidence="18">The sequence shown here is derived from an EMBL/GenBank/DDBJ whole genome shotgun (WGS) entry which is preliminary data.</text>
</comment>
<keyword evidence="5 16" id="KW-0963">Cytoplasm</keyword>
<evidence type="ECO:0000313" key="18">
    <source>
        <dbReference type="EMBL" id="OQP51056.1"/>
    </source>
</evidence>
<evidence type="ECO:0000256" key="2">
    <source>
        <dbReference type="ARBA" id="ARBA00010945"/>
    </source>
</evidence>
<gene>
    <name evidence="16" type="primary">dinB</name>
    <name evidence="18" type="ORF">A4H97_04380</name>
</gene>
<keyword evidence="14 16" id="KW-0234">DNA repair</keyword>
<dbReference type="Proteomes" id="UP000192610">
    <property type="component" value="Unassembled WGS sequence"/>
</dbReference>
<dbReference type="InterPro" id="IPR036775">
    <property type="entry name" value="DNA_pol_Y-fam_lit_finger_sf"/>
</dbReference>
<dbReference type="EC" id="2.7.7.7" evidence="16"/>
<dbReference type="PROSITE" id="PS50173">
    <property type="entry name" value="UMUC"/>
    <property type="match status" value="1"/>
</dbReference>
<dbReference type="GO" id="GO:0003684">
    <property type="term" value="F:damaged DNA binding"/>
    <property type="evidence" value="ECO:0007669"/>
    <property type="project" value="InterPro"/>
</dbReference>
<evidence type="ECO:0000256" key="10">
    <source>
        <dbReference type="ARBA" id="ARBA00022763"/>
    </source>
</evidence>
<comment type="catalytic activity">
    <reaction evidence="15 16">
        <text>DNA(n) + a 2'-deoxyribonucleoside 5'-triphosphate = DNA(n+1) + diphosphate</text>
        <dbReference type="Rhea" id="RHEA:22508"/>
        <dbReference type="Rhea" id="RHEA-COMP:17339"/>
        <dbReference type="Rhea" id="RHEA-COMP:17340"/>
        <dbReference type="ChEBI" id="CHEBI:33019"/>
        <dbReference type="ChEBI" id="CHEBI:61560"/>
        <dbReference type="ChEBI" id="CHEBI:173112"/>
        <dbReference type="EC" id="2.7.7.7"/>
    </reaction>
</comment>
<dbReference type="NCBIfam" id="NF002677">
    <property type="entry name" value="PRK02406.1"/>
    <property type="match status" value="1"/>
</dbReference>
<comment type="cofactor">
    <cofactor evidence="16">
        <name>Mg(2+)</name>
        <dbReference type="ChEBI" id="CHEBI:18420"/>
    </cofactor>
    <text evidence="16">Binds 2 magnesium ions per subunit.</text>
</comment>
<evidence type="ECO:0000256" key="1">
    <source>
        <dbReference type="ARBA" id="ARBA00004496"/>
    </source>
</evidence>
<reference evidence="19" key="1">
    <citation type="submission" date="2016-04" db="EMBL/GenBank/DDBJ databases">
        <authorList>
            <person name="Chen L."/>
            <person name="Zhuang W."/>
            <person name="Wang G."/>
        </authorList>
    </citation>
    <scope>NUCLEOTIDE SEQUENCE [LARGE SCALE GENOMIC DNA]</scope>
    <source>
        <strain evidence="19">17621</strain>
    </source>
</reference>
<dbReference type="FunFam" id="3.40.1170.60:FF:000001">
    <property type="entry name" value="DNA polymerase IV"/>
    <property type="match status" value="1"/>
</dbReference>
<accession>A0A1V9EYC3</accession>
<dbReference type="InterPro" id="IPR043128">
    <property type="entry name" value="Rev_trsase/Diguanyl_cyclase"/>
</dbReference>
<dbReference type="PANTHER" id="PTHR11076">
    <property type="entry name" value="DNA REPAIR POLYMERASE UMUC / TRANSFERASE FAMILY MEMBER"/>
    <property type="match status" value="1"/>
</dbReference>
<dbReference type="GO" id="GO:0003887">
    <property type="term" value="F:DNA-directed DNA polymerase activity"/>
    <property type="evidence" value="ECO:0007669"/>
    <property type="project" value="UniProtKB-UniRule"/>
</dbReference>
<keyword evidence="11 16" id="KW-0460">Magnesium</keyword>
<keyword evidence="7 16" id="KW-0548">Nucleotidyltransferase</keyword>
<dbReference type="Gene3D" id="3.30.1490.100">
    <property type="entry name" value="DNA polymerase, Y-family, little finger domain"/>
    <property type="match status" value="1"/>
</dbReference>
<dbReference type="InterPro" id="IPR017961">
    <property type="entry name" value="DNA_pol_Y-fam_little_finger"/>
</dbReference>
<comment type="subcellular location">
    <subcellularLocation>
        <location evidence="1 16">Cytoplasm</location>
    </subcellularLocation>
</comment>
<dbReference type="STRING" id="354355.SAMN05660816_00058"/>
<dbReference type="InterPro" id="IPR001126">
    <property type="entry name" value="UmuC"/>
</dbReference>
<dbReference type="Gene3D" id="3.30.70.270">
    <property type="match status" value="1"/>
</dbReference>
<dbReference type="OrthoDB" id="9808813at2"/>
<dbReference type="PANTHER" id="PTHR11076:SF33">
    <property type="entry name" value="DNA POLYMERASE KAPPA"/>
    <property type="match status" value="1"/>
</dbReference>
<keyword evidence="6 16" id="KW-0808">Transferase</keyword>
<dbReference type="GO" id="GO:0006281">
    <property type="term" value="P:DNA repair"/>
    <property type="evidence" value="ECO:0007669"/>
    <property type="project" value="UniProtKB-UniRule"/>
</dbReference>
<dbReference type="RefSeq" id="WP_081199733.1">
    <property type="nucleotide sequence ID" value="NZ_FOCZ01000001.1"/>
</dbReference>
<keyword evidence="12 16" id="KW-0239">DNA-directed DNA polymerase</keyword>
<proteinExistence type="inferred from homology"/>
<dbReference type="InterPro" id="IPR043502">
    <property type="entry name" value="DNA/RNA_pol_sf"/>
</dbReference>
<name>A0A1V9EYC3_9BACT</name>
<dbReference type="CDD" id="cd03586">
    <property type="entry name" value="PolY_Pol_IV_kappa"/>
    <property type="match status" value="1"/>
</dbReference>
<dbReference type="EMBL" id="LVXG01000012">
    <property type="protein sequence ID" value="OQP51056.1"/>
    <property type="molecule type" value="Genomic_DNA"/>
</dbReference>
<feature type="active site" evidence="16">
    <location>
        <position position="106"/>
    </location>
</feature>
<evidence type="ECO:0000256" key="14">
    <source>
        <dbReference type="ARBA" id="ARBA00023204"/>
    </source>
</evidence>
<evidence type="ECO:0000256" key="5">
    <source>
        <dbReference type="ARBA" id="ARBA00022490"/>
    </source>
</evidence>
<dbReference type="InterPro" id="IPR022880">
    <property type="entry name" value="DNApol_IV"/>
</dbReference>
<evidence type="ECO:0000256" key="16">
    <source>
        <dbReference type="HAMAP-Rule" id="MF_01113"/>
    </source>
</evidence>
<evidence type="ECO:0000256" key="6">
    <source>
        <dbReference type="ARBA" id="ARBA00022679"/>
    </source>
</evidence>
<dbReference type="HAMAP" id="MF_01113">
    <property type="entry name" value="DNApol_IV"/>
    <property type="match status" value="1"/>
</dbReference>
<dbReference type="Gene3D" id="1.10.150.20">
    <property type="entry name" value="5' to 3' exonuclease, C-terminal subdomain"/>
    <property type="match status" value="1"/>
</dbReference>
<evidence type="ECO:0000256" key="7">
    <source>
        <dbReference type="ARBA" id="ARBA00022695"/>
    </source>
</evidence>